<sequence length="110" mass="12689">MNAKLNRVLDEIKRTEDKIAAWQEHLEELNIRKNQLEDAEIIKSIRSMKLGSREMLAFLENIRNGAVPAQQGQHIGEARQEEIMPGEAENIREPEEAPAEREDREDEENG</sequence>
<feature type="region of interest" description="Disordered" evidence="2">
    <location>
        <begin position="68"/>
        <end position="110"/>
    </location>
</feature>
<evidence type="ECO:0000256" key="1">
    <source>
        <dbReference type="SAM" id="Coils"/>
    </source>
</evidence>
<feature type="coiled-coil region" evidence="1">
    <location>
        <begin position="5"/>
        <end position="39"/>
    </location>
</feature>
<comment type="caution">
    <text evidence="3">The sequence shown here is derived from an EMBL/GenBank/DDBJ whole genome shotgun (WGS) entry which is preliminary data.</text>
</comment>
<dbReference type="AlphaFoldDB" id="A0A9X5GSS0"/>
<reference evidence="3" key="1">
    <citation type="submission" date="2018-09" db="EMBL/GenBank/DDBJ databases">
        <title>Murine metabolic-syndrome-specific gut microbial biobank.</title>
        <authorList>
            <person name="Liu C."/>
        </authorList>
    </citation>
    <scope>NUCLEOTIDE SEQUENCE</scope>
    <source>
        <strain evidence="3">D42-62</strain>
    </source>
</reference>
<proteinExistence type="predicted"/>
<dbReference type="EMBL" id="QZDT01000018">
    <property type="protein sequence ID" value="NBJ93326.1"/>
    <property type="molecule type" value="Genomic_DNA"/>
</dbReference>
<evidence type="ECO:0000256" key="2">
    <source>
        <dbReference type="SAM" id="MobiDB-lite"/>
    </source>
</evidence>
<evidence type="ECO:0000313" key="3">
    <source>
        <dbReference type="EMBL" id="NBJ93326.1"/>
    </source>
</evidence>
<feature type="compositionally biased region" description="Basic and acidic residues" evidence="2">
    <location>
        <begin position="89"/>
        <end position="102"/>
    </location>
</feature>
<dbReference type="Pfam" id="PF14193">
    <property type="entry name" value="DUF4315"/>
    <property type="match status" value="1"/>
</dbReference>
<evidence type="ECO:0000313" key="4">
    <source>
        <dbReference type="Proteomes" id="UP001154420"/>
    </source>
</evidence>
<protein>
    <submittedName>
        <fullName evidence="3">DUF4315 family protein</fullName>
    </submittedName>
</protein>
<organism evidence="3 4">
    <name type="scientific">Parablautia muri</name>
    <dbReference type="NCBI Taxonomy" id="2320879"/>
    <lineage>
        <taxon>Bacteria</taxon>
        <taxon>Bacillati</taxon>
        <taxon>Bacillota</taxon>
        <taxon>Clostridia</taxon>
        <taxon>Lachnospirales</taxon>
        <taxon>Lachnospiraceae</taxon>
        <taxon>Parablautia</taxon>
    </lineage>
</organism>
<name>A0A9X5GSS0_9FIRM</name>
<dbReference type="RefSeq" id="WP_160560433.1">
    <property type="nucleotide sequence ID" value="NZ_QZDT01000018.1"/>
</dbReference>
<keyword evidence="4" id="KW-1185">Reference proteome</keyword>
<gene>
    <name evidence="3" type="ORF">D5281_12165</name>
</gene>
<keyword evidence="1" id="KW-0175">Coiled coil</keyword>
<dbReference type="Proteomes" id="UP001154420">
    <property type="component" value="Unassembled WGS sequence"/>
</dbReference>
<accession>A0A9X5GSS0</accession>
<dbReference type="InterPro" id="IPR025464">
    <property type="entry name" value="DUF4315"/>
</dbReference>
<dbReference type="OrthoDB" id="1828278at2"/>